<evidence type="ECO:0000313" key="2">
    <source>
        <dbReference type="Proteomes" id="UP000277204"/>
    </source>
</evidence>
<protein>
    <submittedName>
        <fullName evidence="1">Uncharacterized protein</fullName>
    </submittedName>
</protein>
<name>A0A183L9W4_9TREM</name>
<sequence>MFVVTSMSDFSASAGMLSGPAALPLLICLVAILISSVVGGLTSIGRSVCAASMSGGFIGAGLFRSFLNYSTHPFRCYRISVIGLPSLSLTGFSGLLYFPSSFLVVSYSCFIFPSLAAFSAVVASSSTYFFLSALMLSFTCLFASMYSACAWTFSTRVRLFLIAVFLFFLSLILFSVSIKIHSL</sequence>
<organism evidence="1 2">
    <name type="scientific">Schistosoma margrebowiei</name>
    <dbReference type="NCBI Taxonomy" id="48269"/>
    <lineage>
        <taxon>Eukaryota</taxon>
        <taxon>Metazoa</taxon>
        <taxon>Spiralia</taxon>
        <taxon>Lophotrochozoa</taxon>
        <taxon>Platyhelminthes</taxon>
        <taxon>Trematoda</taxon>
        <taxon>Digenea</taxon>
        <taxon>Strigeidida</taxon>
        <taxon>Schistosomatoidea</taxon>
        <taxon>Schistosomatidae</taxon>
        <taxon>Schistosoma</taxon>
    </lineage>
</organism>
<keyword evidence="2" id="KW-1185">Reference proteome</keyword>
<dbReference type="AlphaFoldDB" id="A0A183L9W4"/>
<dbReference type="EMBL" id="UZAI01000109">
    <property type="protein sequence ID" value="VDO48670.1"/>
    <property type="molecule type" value="Genomic_DNA"/>
</dbReference>
<accession>A0A183L9W4</accession>
<gene>
    <name evidence="1" type="ORF">SMRZ_LOCUS589</name>
</gene>
<dbReference type="Proteomes" id="UP000277204">
    <property type="component" value="Unassembled WGS sequence"/>
</dbReference>
<reference evidence="1 2" key="1">
    <citation type="submission" date="2018-11" db="EMBL/GenBank/DDBJ databases">
        <authorList>
            <consortium name="Pathogen Informatics"/>
        </authorList>
    </citation>
    <scope>NUCLEOTIDE SEQUENCE [LARGE SCALE GENOMIC DNA]</scope>
    <source>
        <strain evidence="1 2">Zambia</strain>
    </source>
</reference>
<evidence type="ECO:0000313" key="1">
    <source>
        <dbReference type="EMBL" id="VDO48670.1"/>
    </source>
</evidence>
<proteinExistence type="predicted"/>